<dbReference type="InterPro" id="IPR035990">
    <property type="entry name" value="TIM_sf"/>
</dbReference>
<proteinExistence type="predicted"/>
<evidence type="ECO:0000313" key="3">
    <source>
        <dbReference type="Proteomes" id="UP000228781"/>
    </source>
</evidence>
<dbReference type="PROSITE" id="PS51440">
    <property type="entry name" value="TIM_2"/>
    <property type="match status" value="1"/>
</dbReference>
<reference evidence="3" key="1">
    <citation type="submission" date="2017-09" db="EMBL/GenBank/DDBJ databases">
        <title>Depth-based differentiation of microbial function through sediment-hosted aquifers and enrichment of novel symbionts in the deep terrestrial subsurface.</title>
        <authorList>
            <person name="Probst A.J."/>
            <person name="Ladd B."/>
            <person name="Jarett J.K."/>
            <person name="Geller-Mcgrath D.E."/>
            <person name="Sieber C.M.K."/>
            <person name="Emerson J.B."/>
            <person name="Anantharaman K."/>
            <person name="Thomas B.C."/>
            <person name="Malmstrom R."/>
            <person name="Stieglmeier M."/>
            <person name="Klingl A."/>
            <person name="Woyke T."/>
            <person name="Ryan C.M."/>
            <person name="Banfield J.F."/>
        </authorList>
    </citation>
    <scope>NUCLEOTIDE SEQUENCE [LARGE SCALE GENOMIC DNA]</scope>
</reference>
<dbReference type="InterPro" id="IPR013785">
    <property type="entry name" value="Aldolase_TIM"/>
</dbReference>
<evidence type="ECO:0000256" key="1">
    <source>
        <dbReference type="ARBA" id="ARBA00023235"/>
    </source>
</evidence>
<gene>
    <name evidence="2" type="ORF">CO059_00425</name>
</gene>
<accession>A0A2M8EKA3</accession>
<sequence>MVELLFINFKNYPQAFNLFPQLYQDLEESAWKYSSKVLTAFAPPSLLFSKVRETVKVPLWVQHLDPSSLGACTGFLPAEALVKIGAVGTFLNHSEHPLDPKLLAETVTTTKKLGLSTLIFAATLEAVSEVKKLNPDYITYEPPELIGGEVSVTSAGKEIIPEAVSVANPIPLLVGAGIHKGEDIQAALKFGSVGAVVSSAIITASQPAKVTEELLAAF</sequence>
<dbReference type="Proteomes" id="UP000228781">
    <property type="component" value="Unassembled WGS sequence"/>
</dbReference>
<protein>
    <recommendedName>
        <fullName evidence="4">Triose-phosphate isomerase</fullName>
    </recommendedName>
</protein>
<keyword evidence="1" id="KW-0413">Isomerase</keyword>
<organism evidence="2 3">
    <name type="scientific">candidate division WWE3 bacterium CG_4_9_14_0_2_um_filter_48_10</name>
    <dbReference type="NCBI Taxonomy" id="1975078"/>
    <lineage>
        <taxon>Bacteria</taxon>
        <taxon>Katanobacteria</taxon>
    </lineage>
</organism>
<comment type="caution">
    <text evidence="2">The sequence shown here is derived from an EMBL/GenBank/DDBJ whole genome shotgun (WGS) entry which is preliminary data.</text>
</comment>
<dbReference type="GO" id="GO:0004807">
    <property type="term" value="F:triose-phosphate isomerase activity"/>
    <property type="evidence" value="ECO:0007669"/>
    <property type="project" value="InterPro"/>
</dbReference>
<dbReference type="EMBL" id="PFSK01000008">
    <property type="protein sequence ID" value="PJC23148.1"/>
    <property type="molecule type" value="Genomic_DNA"/>
</dbReference>
<dbReference type="Pfam" id="PF00121">
    <property type="entry name" value="TIM"/>
    <property type="match status" value="1"/>
</dbReference>
<dbReference type="AlphaFoldDB" id="A0A2M8EKA3"/>
<dbReference type="Gene3D" id="3.20.20.70">
    <property type="entry name" value="Aldolase class I"/>
    <property type="match status" value="1"/>
</dbReference>
<evidence type="ECO:0008006" key="4">
    <source>
        <dbReference type="Google" id="ProtNLM"/>
    </source>
</evidence>
<dbReference type="InterPro" id="IPR000652">
    <property type="entry name" value="Triosephosphate_isomerase"/>
</dbReference>
<dbReference type="SUPFAM" id="SSF51351">
    <property type="entry name" value="Triosephosphate isomerase (TIM)"/>
    <property type="match status" value="1"/>
</dbReference>
<name>A0A2M8EKA3_UNCKA</name>
<evidence type="ECO:0000313" key="2">
    <source>
        <dbReference type="EMBL" id="PJC23148.1"/>
    </source>
</evidence>
<dbReference type="NCBIfam" id="NF003302">
    <property type="entry name" value="PRK04302.1"/>
    <property type="match status" value="1"/>
</dbReference>